<dbReference type="EMBL" id="JAXHOZ010000004">
    <property type="protein sequence ID" value="MDY4376304.1"/>
    <property type="molecule type" value="Genomic_DNA"/>
</dbReference>
<evidence type="ECO:0000313" key="2">
    <source>
        <dbReference type="Proteomes" id="UP001269968"/>
    </source>
</evidence>
<comment type="caution">
    <text evidence="1">The sequence shown here is derived from an EMBL/GenBank/DDBJ whole genome shotgun (WGS) entry which is preliminary data.</text>
</comment>
<protein>
    <submittedName>
        <fullName evidence="1">Uncharacterized protein</fullName>
    </submittedName>
</protein>
<sequence>MKLDTGLTNSHKKTLGTFLNVACDGPQGGGQEARHKKIRPKKSGFFRHI</sequence>
<dbReference type="RefSeq" id="WP_181393550.1">
    <property type="nucleotide sequence ID" value="NZ_JAXHOZ010000004.1"/>
</dbReference>
<organism evidence="1 2">
    <name type="scientific">Pectobacterium brasiliense</name>
    <dbReference type="NCBI Taxonomy" id="180957"/>
    <lineage>
        <taxon>Bacteria</taxon>
        <taxon>Pseudomonadati</taxon>
        <taxon>Pseudomonadota</taxon>
        <taxon>Gammaproteobacteria</taxon>
        <taxon>Enterobacterales</taxon>
        <taxon>Pectobacteriaceae</taxon>
        <taxon>Pectobacterium</taxon>
    </lineage>
</organism>
<reference evidence="1" key="1">
    <citation type="submission" date="2023-11" db="EMBL/GenBank/DDBJ databases">
        <title>Comparative genomics revealed phylogeny of phytopathogenic Pectobacterium aroidearum based on whole-genome sequencing and function of putative horizontal acquire islands in P. aroidearum PccS1.</title>
        <authorList>
            <person name="Fan J."/>
            <person name="Yang L."/>
        </authorList>
    </citation>
    <scope>NUCLEOTIDE SEQUENCE</scope>
    <source>
        <strain evidence="1">NJAU140</strain>
    </source>
</reference>
<dbReference type="AlphaFoldDB" id="A0AAW9H7B1"/>
<gene>
    <name evidence="1" type="ORF">SOV92_00360</name>
</gene>
<proteinExistence type="predicted"/>
<dbReference type="Proteomes" id="UP001269968">
    <property type="component" value="Unassembled WGS sequence"/>
</dbReference>
<evidence type="ECO:0000313" key="1">
    <source>
        <dbReference type="EMBL" id="MDY4376304.1"/>
    </source>
</evidence>
<accession>A0AAW9H7B1</accession>
<name>A0AAW9H7B1_9GAMM</name>